<protein>
    <recommendedName>
        <fullName evidence="8">Peptidase M50 domain-containing protein</fullName>
    </recommendedName>
</protein>
<reference evidence="9 10" key="1">
    <citation type="submission" date="2015-06" db="EMBL/GenBank/DDBJ databases">
        <title>Prevotella sp. 109, sp. nov., a novel member of the family Prevotellaceae isolated from human faeces.</title>
        <authorList>
            <person name="Shkoporov A.N."/>
            <person name="Chaplin A.V."/>
            <person name="Kafarskaia L.I."/>
            <person name="Efimov B.A."/>
        </authorList>
    </citation>
    <scope>NUCLEOTIDE SEQUENCE [LARGE SCALE GENOMIC DNA]</scope>
    <source>
        <strain evidence="9 10">109</strain>
    </source>
</reference>
<comment type="caution">
    <text evidence="9">The sequence shown here is derived from an EMBL/GenBank/DDBJ whole genome shotgun (WGS) entry which is preliminary data.</text>
</comment>
<dbReference type="InterPro" id="IPR008915">
    <property type="entry name" value="Peptidase_M50"/>
</dbReference>
<accession>A0A8E1QWT3</accession>
<comment type="subcellular location">
    <subcellularLocation>
        <location evidence="2">Membrane</location>
        <topology evidence="2">Multi-pass membrane protein</topology>
    </subcellularLocation>
</comment>
<keyword evidence="10" id="KW-1185">Reference proteome</keyword>
<evidence type="ECO:0000256" key="6">
    <source>
        <dbReference type="ARBA" id="ARBA00023136"/>
    </source>
</evidence>
<dbReference type="CDD" id="cd05709">
    <property type="entry name" value="S2P-M50"/>
    <property type="match status" value="1"/>
</dbReference>
<feature type="transmembrane region" description="Helical" evidence="7">
    <location>
        <begin position="162"/>
        <end position="181"/>
    </location>
</feature>
<feature type="transmembrane region" description="Helical" evidence="7">
    <location>
        <begin position="133"/>
        <end position="156"/>
    </location>
</feature>
<dbReference type="GO" id="GO:0006508">
    <property type="term" value="P:proteolysis"/>
    <property type="evidence" value="ECO:0007669"/>
    <property type="project" value="InterPro"/>
</dbReference>
<evidence type="ECO:0000256" key="1">
    <source>
        <dbReference type="ARBA" id="ARBA00001947"/>
    </source>
</evidence>
<gene>
    <name evidence="9" type="ORF">ACU52_09295</name>
</gene>
<evidence type="ECO:0000256" key="5">
    <source>
        <dbReference type="ARBA" id="ARBA00022989"/>
    </source>
</evidence>
<dbReference type="OrthoDB" id="1069985at2"/>
<dbReference type="RefSeq" id="WP_053398605.1">
    <property type="nucleotide sequence ID" value="NZ_LFQU01000017.1"/>
</dbReference>
<feature type="domain" description="Peptidase M50" evidence="8">
    <location>
        <begin position="60"/>
        <end position="227"/>
    </location>
</feature>
<evidence type="ECO:0000256" key="7">
    <source>
        <dbReference type="SAM" id="Phobius"/>
    </source>
</evidence>
<evidence type="ECO:0000313" key="9">
    <source>
        <dbReference type="EMBL" id="KOO68175.1"/>
    </source>
</evidence>
<dbReference type="Proteomes" id="UP000036951">
    <property type="component" value="Unassembled WGS sequence"/>
</dbReference>
<organism evidence="9 10">
    <name type="scientific">Xylanibacter rarus</name>
    <dbReference type="NCBI Taxonomy" id="1676614"/>
    <lineage>
        <taxon>Bacteria</taxon>
        <taxon>Pseudomonadati</taxon>
        <taxon>Bacteroidota</taxon>
        <taxon>Bacteroidia</taxon>
        <taxon>Bacteroidales</taxon>
        <taxon>Prevotellaceae</taxon>
        <taxon>Xylanibacter</taxon>
    </lineage>
</organism>
<keyword evidence="4 7" id="KW-0812">Transmembrane</keyword>
<dbReference type="Pfam" id="PF02163">
    <property type="entry name" value="Peptidase_M50"/>
    <property type="match status" value="1"/>
</dbReference>
<evidence type="ECO:0000313" key="10">
    <source>
        <dbReference type="Proteomes" id="UP000036951"/>
    </source>
</evidence>
<name>A0A8E1QWT3_9BACT</name>
<keyword evidence="6 7" id="KW-0472">Membrane</keyword>
<comment type="similarity">
    <text evidence="3">Belongs to the peptidase M50B family.</text>
</comment>
<evidence type="ECO:0000256" key="3">
    <source>
        <dbReference type="ARBA" id="ARBA00007931"/>
    </source>
</evidence>
<feature type="transmembrane region" description="Helical" evidence="7">
    <location>
        <begin position="49"/>
        <end position="71"/>
    </location>
</feature>
<dbReference type="AlphaFoldDB" id="A0A8E1QWT3"/>
<evidence type="ECO:0000256" key="4">
    <source>
        <dbReference type="ARBA" id="ARBA00022692"/>
    </source>
</evidence>
<proteinExistence type="inferred from homology"/>
<comment type="cofactor">
    <cofactor evidence="1">
        <name>Zn(2+)</name>
        <dbReference type="ChEBI" id="CHEBI:29105"/>
    </cofactor>
</comment>
<dbReference type="GO" id="GO:0016020">
    <property type="term" value="C:membrane"/>
    <property type="evidence" value="ECO:0007669"/>
    <property type="project" value="UniProtKB-SubCell"/>
</dbReference>
<evidence type="ECO:0000256" key="2">
    <source>
        <dbReference type="ARBA" id="ARBA00004141"/>
    </source>
</evidence>
<dbReference type="EMBL" id="LFQU01000017">
    <property type="protein sequence ID" value="KOO68175.1"/>
    <property type="molecule type" value="Genomic_DNA"/>
</dbReference>
<feature type="transmembrane region" description="Helical" evidence="7">
    <location>
        <begin position="15"/>
        <end position="37"/>
    </location>
</feature>
<evidence type="ECO:0000259" key="8">
    <source>
        <dbReference type="Pfam" id="PF02163"/>
    </source>
</evidence>
<sequence>MGNIKKTFLHKTLRIAALFIGGIAIGFGVGFVIGKIIKPALHADISAADVFLTILLAAIFFILSFIIHIVIHEAGHMLAAMARGWKFLSFMIMGVVLSRRDGRFRLSRFSMAGAAGQCLMLPPENGDTPFGIALYNAGGVLANLLLTMIASVIMFMPSTHHSLVTTVFLLCIIISGLYLIVMNGIPNKLAGLPNDGLNMLNLHKDEFSTMVFLRSMRLIGYLMQNDTSRLEAMTYMCDDRDINFSNPIHVMALSSDLSLAMLHMDFGKANAIMQRAEPHMSRMVTIYRNELTLERIYLTLIRPHYPEDINRLLDKSISKYLQVQSVFRPSALRVQYALTMIHEADSCKAEKIYEKFQRVSRKYYIQGEAEYEQQLVDFVRSGRYLQQ</sequence>
<keyword evidence="5 7" id="KW-1133">Transmembrane helix</keyword>